<reference evidence="3" key="1">
    <citation type="journal article" date="2014" name="Int. J. Syst. Evol. Microbiol.">
        <title>Complete genome sequence of Corynebacterium casei LMG S-19264T (=DSM 44701T), isolated from a smear-ripened cheese.</title>
        <authorList>
            <consortium name="US DOE Joint Genome Institute (JGI-PGF)"/>
            <person name="Walter F."/>
            <person name="Albersmeier A."/>
            <person name="Kalinowski J."/>
            <person name="Ruckert C."/>
        </authorList>
    </citation>
    <scope>NUCLEOTIDE SEQUENCE</scope>
    <source>
        <strain evidence="3">JCM 4386</strain>
    </source>
</reference>
<accession>A0A918FXV9</accession>
<keyword evidence="2" id="KW-0472">Membrane</keyword>
<keyword evidence="4" id="KW-1185">Reference proteome</keyword>
<evidence type="ECO:0000313" key="4">
    <source>
        <dbReference type="Proteomes" id="UP000606194"/>
    </source>
</evidence>
<evidence type="ECO:0000256" key="1">
    <source>
        <dbReference type="SAM" id="MobiDB-lite"/>
    </source>
</evidence>
<dbReference type="EMBL" id="BMTL01000017">
    <property type="protein sequence ID" value="GGR99503.1"/>
    <property type="molecule type" value="Genomic_DNA"/>
</dbReference>
<protein>
    <submittedName>
        <fullName evidence="3">Uncharacterized protein</fullName>
    </submittedName>
</protein>
<feature type="transmembrane region" description="Helical" evidence="2">
    <location>
        <begin position="49"/>
        <end position="71"/>
    </location>
</feature>
<sequence length="416" mass="43351">MPADQHGDPFENRLSAALRQAGGTFDSPRTGLSTAGAARGRRMQLQRRATIAGSTAALALAGVGGALIVPWDGSPAPRPSAVAATGGSAKPAYSADDMVRTLQKLLPEGKFSRTAARGTGEELPPLVAGVFDDGKGEGSVSVGLGRIPADGGGINPSAAVMPCPDGDQTGLDSCRTELLSDGSAITVYQGYEYPDRREDTKAWGADLVTPAGHHVSVLEWNAAAEKGKPVSRPEPPLTTAQLKKLATAAQWRRIIDAVPEKKRTPAPATPQGEADVQFQRMLSVLRITLPKKLKIVSSGGQGGFVHVVVDDGKGRSYLQVNLQLNMSDAAGQLYGSDAETLPDGTRVATSQGPGEKGGEGVVMWTADTMRGDGRRVVISAFNADSQSTAATRPEPPLTIAQLREIALSPHWDVLGG</sequence>
<comment type="caution">
    <text evidence="3">The sequence shown here is derived from an EMBL/GenBank/DDBJ whole genome shotgun (WGS) entry which is preliminary data.</text>
</comment>
<feature type="region of interest" description="Disordered" evidence="1">
    <location>
        <begin position="337"/>
        <end position="360"/>
    </location>
</feature>
<evidence type="ECO:0000313" key="3">
    <source>
        <dbReference type="EMBL" id="GGR99503.1"/>
    </source>
</evidence>
<evidence type="ECO:0000256" key="2">
    <source>
        <dbReference type="SAM" id="Phobius"/>
    </source>
</evidence>
<organism evidence="3 4">
    <name type="scientific">Streptomyces humidus</name>
    <dbReference type="NCBI Taxonomy" id="52259"/>
    <lineage>
        <taxon>Bacteria</taxon>
        <taxon>Bacillati</taxon>
        <taxon>Actinomycetota</taxon>
        <taxon>Actinomycetes</taxon>
        <taxon>Kitasatosporales</taxon>
        <taxon>Streptomycetaceae</taxon>
        <taxon>Streptomyces</taxon>
    </lineage>
</organism>
<proteinExistence type="predicted"/>
<reference evidence="3" key="2">
    <citation type="submission" date="2020-09" db="EMBL/GenBank/DDBJ databases">
        <authorList>
            <person name="Sun Q."/>
            <person name="Ohkuma M."/>
        </authorList>
    </citation>
    <scope>NUCLEOTIDE SEQUENCE</scope>
    <source>
        <strain evidence="3">JCM 4386</strain>
    </source>
</reference>
<dbReference type="Proteomes" id="UP000606194">
    <property type="component" value="Unassembled WGS sequence"/>
</dbReference>
<keyword evidence="2" id="KW-1133">Transmembrane helix</keyword>
<feature type="region of interest" description="Disordered" evidence="1">
    <location>
        <begin position="20"/>
        <end position="41"/>
    </location>
</feature>
<name>A0A918FXV9_9ACTN</name>
<dbReference type="RefSeq" id="WP_190150885.1">
    <property type="nucleotide sequence ID" value="NZ_BMTL01000017.1"/>
</dbReference>
<dbReference type="AlphaFoldDB" id="A0A918FXV9"/>
<gene>
    <name evidence="3" type="ORF">GCM10010269_42960</name>
</gene>
<keyword evidence="2" id="KW-0812">Transmembrane</keyword>